<sequence>MHGNTQTKITMLLKPIQVTATKIFNVFPSFSTRYHSCNS</sequence>
<name>A0A1B6NXY3_9ZZZZ</name>
<dbReference type="AlphaFoldDB" id="A0A1B6NXY3"/>
<comment type="caution">
    <text evidence="1">The sequence shown here is derived from an EMBL/GenBank/DDBJ whole genome shotgun (WGS) entry which is preliminary data.</text>
</comment>
<protein>
    <submittedName>
        <fullName evidence="1">Uncharacterized protein</fullName>
    </submittedName>
</protein>
<proteinExistence type="predicted"/>
<dbReference type="EMBL" id="AYSL01000052">
    <property type="protein sequence ID" value="KTF08275.1"/>
    <property type="molecule type" value="Genomic_DNA"/>
</dbReference>
<evidence type="ECO:0000313" key="1">
    <source>
        <dbReference type="EMBL" id="KTF08275.1"/>
    </source>
</evidence>
<reference evidence="1" key="1">
    <citation type="submission" date="2013-11" db="EMBL/GenBank/DDBJ databases">
        <title>Microbial diversity, functional groups and degradation webs in Northern and Southern Mediterranean and Red Sea marine crude oil polluted sites.</title>
        <authorList>
            <person name="Daffonchio D."/>
            <person name="Mapelli F."/>
            <person name="Ferrer M."/>
            <person name="Richter M."/>
            <person name="Cherif A."/>
            <person name="Malkawi H.I."/>
            <person name="Yakimov M.M."/>
            <person name="Abdel-Fattah Y.R."/>
            <person name="Blaghen M."/>
            <person name="Golyshin P.N."/>
            <person name="Kalogerakis N."/>
            <person name="Boon N."/>
            <person name="Magagnini M."/>
            <person name="Fava F."/>
        </authorList>
    </citation>
    <scope>NUCLEOTIDE SEQUENCE</scope>
</reference>
<gene>
    <name evidence="1" type="ORF">MGSAQ_000229</name>
</gene>
<organism evidence="1">
    <name type="scientific">marine sediment metagenome</name>
    <dbReference type="NCBI Taxonomy" id="412755"/>
    <lineage>
        <taxon>unclassified sequences</taxon>
        <taxon>metagenomes</taxon>
        <taxon>ecological metagenomes</taxon>
    </lineage>
</organism>
<accession>A0A1B6NXY3</accession>